<reference evidence="2 3" key="1">
    <citation type="journal article" date="2023" name="G3 (Bethesda)">
        <title>A chromosome-level genome assembly of Zasmidium syzygii isolated from banana leaves.</title>
        <authorList>
            <person name="van Westerhoven A.C."/>
            <person name="Mehrabi R."/>
            <person name="Talebi R."/>
            <person name="Steentjes M.B.F."/>
            <person name="Corcolon B."/>
            <person name="Chong P.A."/>
            <person name="Kema G.H.J."/>
            <person name="Seidl M.F."/>
        </authorList>
    </citation>
    <scope>NUCLEOTIDE SEQUENCE [LARGE SCALE GENOMIC DNA]</scope>
    <source>
        <strain evidence="2 3">P124</strain>
    </source>
</reference>
<dbReference type="EMBL" id="JAXOVC010000011">
    <property type="protein sequence ID" value="KAK4495974.1"/>
    <property type="molecule type" value="Genomic_DNA"/>
</dbReference>
<accession>A0ABR0E3S0</accession>
<gene>
    <name evidence="2" type="ORF">PRZ48_013242</name>
</gene>
<organism evidence="2 3">
    <name type="scientific">Zasmidium cellare</name>
    <name type="common">Wine cellar mold</name>
    <name type="synonym">Racodium cellare</name>
    <dbReference type="NCBI Taxonomy" id="395010"/>
    <lineage>
        <taxon>Eukaryota</taxon>
        <taxon>Fungi</taxon>
        <taxon>Dikarya</taxon>
        <taxon>Ascomycota</taxon>
        <taxon>Pezizomycotina</taxon>
        <taxon>Dothideomycetes</taxon>
        <taxon>Dothideomycetidae</taxon>
        <taxon>Mycosphaerellales</taxon>
        <taxon>Mycosphaerellaceae</taxon>
        <taxon>Zasmidium</taxon>
    </lineage>
</organism>
<protein>
    <recommendedName>
        <fullName evidence="4">F-box domain-containing protein</fullName>
    </recommendedName>
</protein>
<evidence type="ECO:0000313" key="2">
    <source>
        <dbReference type="EMBL" id="KAK4495974.1"/>
    </source>
</evidence>
<comment type="caution">
    <text evidence="2">The sequence shown here is derived from an EMBL/GenBank/DDBJ whole genome shotgun (WGS) entry which is preliminary data.</text>
</comment>
<name>A0ABR0E3S0_ZASCE</name>
<evidence type="ECO:0008006" key="4">
    <source>
        <dbReference type="Google" id="ProtNLM"/>
    </source>
</evidence>
<evidence type="ECO:0000313" key="3">
    <source>
        <dbReference type="Proteomes" id="UP001305779"/>
    </source>
</evidence>
<keyword evidence="3" id="KW-1185">Reference proteome</keyword>
<feature type="region of interest" description="Disordered" evidence="1">
    <location>
        <begin position="1"/>
        <end position="20"/>
    </location>
</feature>
<sequence length="291" mass="33436">MAGPTKTLPRPSPSDEFDLPDAEEYFTGLETKTPSKITQEFLNEIADEFDDDDFDDGPAQPQRGVPAADDFEGSAALSCLGLPEILERILVHVPPLQVYRLQRVNTMFRDLIARSIPIRRHIFCVSEKHFVRKELNDLLGMKHREKSRLAAAVHPFRIELYSHRSGPAVKVYPSIQQNERTAPDRLFPSSDKKASWRTILLRDLNDPVIVDFYVRDRQTARHGSTLVRLKLAKPTTLGDVVDYSRTLAQKVWRDGPPRQMTWREQRRFFGAPCLPWCEPDSEESDYYGEDI</sequence>
<proteinExistence type="predicted"/>
<evidence type="ECO:0000256" key="1">
    <source>
        <dbReference type="SAM" id="MobiDB-lite"/>
    </source>
</evidence>
<dbReference type="Proteomes" id="UP001305779">
    <property type="component" value="Unassembled WGS sequence"/>
</dbReference>